<feature type="transmembrane region" description="Helical" evidence="19">
    <location>
        <begin position="37"/>
        <end position="54"/>
    </location>
</feature>
<comment type="subcellular location">
    <subcellularLocation>
        <location evidence="2 19">Cell membrane</location>
        <topology evidence="2 19">Multi-pass membrane protein</topology>
    </subcellularLocation>
</comment>
<evidence type="ECO:0000256" key="1">
    <source>
        <dbReference type="ARBA" id="ARBA00001946"/>
    </source>
</evidence>
<dbReference type="GO" id="GO:0051073">
    <property type="term" value="F:adenosylcobinamide-GDP ribazoletransferase activity"/>
    <property type="evidence" value="ECO:0007669"/>
    <property type="project" value="UniProtKB-UniRule"/>
</dbReference>
<keyword evidence="10 19" id="KW-0812">Transmembrane</keyword>
<evidence type="ECO:0000256" key="4">
    <source>
        <dbReference type="ARBA" id="ARBA00010561"/>
    </source>
</evidence>
<evidence type="ECO:0000256" key="14">
    <source>
        <dbReference type="ARBA" id="ARBA00025228"/>
    </source>
</evidence>
<dbReference type="RefSeq" id="WP_211039285.1">
    <property type="nucleotide sequence ID" value="NZ_JAELVF020000001.1"/>
</dbReference>
<keyword evidence="12 19" id="KW-1133">Transmembrane helix</keyword>
<protein>
    <recommendedName>
        <fullName evidence="6 19">Adenosylcobinamide-GDP ribazoletransferase</fullName>
        <ecNumber evidence="5 19">2.7.8.26</ecNumber>
    </recommendedName>
    <alternativeName>
        <fullName evidence="16 19">Cobalamin synthase</fullName>
    </alternativeName>
    <alternativeName>
        <fullName evidence="15 19">Cobalamin-5'-phosphate synthase</fullName>
    </alternativeName>
</protein>
<keyword evidence="9 19" id="KW-0808">Transferase</keyword>
<gene>
    <name evidence="19" type="primary">cobS</name>
    <name evidence="20" type="ORF">JGS22_018090</name>
</gene>
<evidence type="ECO:0000256" key="17">
    <source>
        <dbReference type="ARBA" id="ARBA00048623"/>
    </source>
</evidence>
<evidence type="ECO:0000256" key="7">
    <source>
        <dbReference type="ARBA" id="ARBA00022475"/>
    </source>
</evidence>
<dbReference type="GO" id="GO:0009236">
    <property type="term" value="P:cobalamin biosynthetic process"/>
    <property type="evidence" value="ECO:0007669"/>
    <property type="project" value="UniProtKB-UniRule"/>
</dbReference>
<evidence type="ECO:0000256" key="10">
    <source>
        <dbReference type="ARBA" id="ARBA00022692"/>
    </source>
</evidence>
<name>A0A949JGA2_9ACTN</name>
<comment type="similarity">
    <text evidence="4 19">Belongs to the CobS family.</text>
</comment>
<keyword evidence="21" id="KW-1185">Reference proteome</keyword>
<evidence type="ECO:0000256" key="12">
    <source>
        <dbReference type="ARBA" id="ARBA00022989"/>
    </source>
</evidence>
<dbReference type="InterPro" id="IPR003805">
    <property type="entry name" value="CobS"/>
</dbReference>
<evidence type="ECO:0000256" key="6">
    <source>
        <dbReference type="ARBA" id="ARBA00015850"/>
    </source>
</evidence>
<evidence type="ECO:0000256" key="19">
    <source>
        <dbReference type="HAMAP-Rule" id="MF_00719"/>
    </source>
</evidence>
<evidence type="ECO:0000256" key="18">
    <source>
        <dbReference type="ARBA" id="ARBA00049504"/>
    </source>
</evidence>
<comment type="function">
    <text evidence="14 19">Joins adenosylcobinamide-GDP and alpha-ribazole to generate adenosylcobalamin (Ado-cobalamin). Also synthesizes adenosylcobalamin 5'-phosphate from adenosylcobinamide-GDP and alpha-ribazole 5'-phosphate.</text>
</comment>
<proteinExistence type="inferred from homology"/>
<comment type="catalytic activity">
    <reaction evidence="17 19">
        <text>alpha-ribazole + adenosylcob(III)inamide-GDP = adenosylcob(III)alamin + GMP + H(+)</text>
        <dbReference type="Rhea" id="RHEA:16049"/>
        <dbReference type="ChEBI" id="CHEBI:10329"/>
        <dbReference type="ChEBI" id="CHEBI:15378"/>
        <dbReference type="ChEBI" id="CHEBI:18408"/>
        <dbReference type="ChEBI" id="CHEBI:58115"/>
        <dbReference type="ChEBI" id="CHEBI:60487"/>
        <dbReference type="EC" id="2.7.8.26"/>
    </reaction>
</comment>
<organism evidence="20 21">
    <name type="scientific">Streptomyces tardus</name>
    <dbReference type="NCBI Taxonomy" id="2780544"/>
    <lineage>
        <taxon>Bacteria</taxon>
        <taxon>Bacillati</taxon>
        <taxon>Actinomycetota</taxon>
        <taxon>Actinomycetes</taxon>
        <taxon>Kitasatosporales</taxon>
        <taxon>Streptomycetaceae</taxon>
        <taxon>Streptomyces</taxon>
    </lineage>
</organism>
<evidence type="ECO:0000256" key="9">
    <source>
        <dbReference type="ARBA" id="ARBA00022679"/>
    </source>
</evidence>
<comment type="pathway">
    <text evidence="3 19">Cofactor biosynthesis; adenosylcobalamin biosynthesis; adenosylcobalamin from cob(II)yrinate a,c-diamide: step 7/7.</text>
</comment>
<evidence type="ECO:0000256" key="11">
    <source>
        <dbReference type="ARBA" id="ARBA00022842"/>
    </source>
</evidence>
<keyword evidence="8 19" id="KW-0169">Cobalamin biosynthesis</keyword>
<feature type="transmembrane region" description="Helical" evidence="19">
    <location>
        <begin position="144"/>
        <end position="163"/>
    </location>
</feature>
<sequence>MNETPAHPLDGPRFAFGTLTVLPVRVVRWDRTAARGGMLWAPAVGLVVGLFAAAAGGALLVLGAGAATAAVVSVAVPAALTRGLHLDGLADVADGLGSGLEAEGAQRVMKRSDIGPFGVVTLVLVLLAQTAALTQLYAQGWTHGALGCALSAVAARTALTLTARRGVAAARPDGLGAVVASVVPPVGAGAVVAAVVVLTGLAVWPTWGATWAVGSVLAVAAALAAGEGLLRRCCQRLGGVSGDVFGAVCEVAGTAALLTLTLC</sequence>
<dbReference type="Proteomes" id="UP000694501">
    <property type="component" value="Unassembled WGS sequence"/>
</dbReference>
<evidence type="ECO:0000256" key="13">
    <source>
        <dbReference type="ARBA" id="ARBA00023136"/>
    </source>
</evidence>
<dbReference type="Pfam" id="PF02654">
    <property type="entry name" value="CobS"/>
    <property type="match status" value="1"/>
</dbReference>
<comment type="catalytic activity">
    <reaction evidence="18 19">
        <text>alpha-ribazole 5'-phosphate + adenosylcob(III)inamide-GDP = adenosylcob(III)alamin 5'-phosphate + GMP + H(+)</text>
        <dbReference type="Rhea" id="RHEA:23560"/>
        <dbReference type="ChEBI" id="CHEBI:15378"/>
        <dbReference type="ChEBI" id="CHEBI:57918"/>
        <dbReference type="ChEBI" id="CHEBI:58115"/>
        <dbReference type="ChEBI" id="CHEBI:60487"/>
        <dbReference type="ChEBI" id="CHEBI:60493"/>
        <dbReference type="EC" id="2.7.8.26"/>
    </reaction>
</comment>
<evidence type="ECO:0000313" key="21">
    <source>
        <dbReference type="Proteomes" id="UP000694501"/>
    </source>
</evidence>
<feature type="transmembrane region" description="Helical" evidence="19">
    <location>
        <begin position="175"/>
        <end position="203"/>
    </location>
</feature>
<accession>A0A949JGA2</accession>
<dbReference type="GO" id="GO:0008818">
    <property type="term" value="F:cobalamin 5'-phosphate synthase activity"/>
    <property type="evidence" value="ECO:0007669"/>
    <property type="project" value="UniProtKB-UniRule"/>
</dbReference>
<keyword evidence="13 19" id="KW-0472">Membrane</keyword>
<dbReference type="GO" id="GO:0005886">
    <property type="term" value="C:plasma membrane"/>
    <property type="evidence" value="ECO:0007669"/>
    <property type="project" value="UniProtKB-SubCell"/>
</dbReference>
<reference evidence="20" key="1">
    <citation type="submission" date="2021-06" db="EMBL/GenBank/DDBJ databases">
        <title>Sequencing of actinobacteria type strains.</title>
        <authorList>
            <person name="Nguyen G.-S."/>
            <person name="Wentzel A."/>
        </authorList>
    </citation>
    <scope>NUCLEOTIDE SEQUENCE</scope>
    <source>
        <strain evidence="20">P38-E01</strain>
    </source>
</reference>
<evidence type="ECO:0000256" key="3">
    <source>
        <dbReference type="ARBA" id="ARBA00004663"/>
    </source>
</evidence>
<dbReference type="EMBL" id="JAELVF020000001">
    <property type="protein sequence ID" value="MBU7599477.1"/>
    <property type="molecule type" value="Genomic_DNA"/>
</dbReference>
<comment type="caution">
    <text evidence="20">The sequence shown here is derived from an EMBL/GenBank/DDBJ whole genome shotgun (WGS) entry which is preliminary data.</text>
</comment>
<evidence type="ECO:0000256" key="5">
    <source>
        <dbReference type="ARBA" id="ARBA00013200"/>
    </source>
</evidence>
<keyword evidence="11 19" id="KW-0460">Magnesium</keyword>
<evidence type="ECO:0000256" key="8">
    <source>
        <dbReference type="ARBA" id="ARBA00022573"/>
    </source>
</evidence>
<evidence type="ECO:0000256" key="16">
    <source>
        <dbReference type="ARBA" id="ARBA00032853"/>
    </source>
</evidence>
<comment type="cofactor">
    <cofactor evidence="1 19">
        <name>Mg(2+)</name>
        <dbReference type="ChEBI" id="CHEBI:18420"/>
    </cofactor>
</comment>
<dbReference type="PANTHER" id="PTHR34148:SF1">
    <property type="entry name" value="ADENOSYLCOBINAMIDE-GDP RIBAZOLETRANSFERASE"/>
    <property type="match status" value="1"/>
</dbReference>
<keyword evidence="7 19" id="KW-1003">Cell membrane</keyword>
<dbReference type="AlphaFoldDB" id="A0A949JGA2"/>
<dbReference type="EC" id="2.7.8.26" evidence="5 19"/>
<evidence type="ECO:0000256" key="15">
    <source>
        <dbReference type="ARBA" id="ARBA00032605"/>
    </source>
</evidence>
<feature type="transmembrane region" description="Helical" evidence="19">
    <location>
        <begin position="117"/>
        <end position="138"/>
    </location>
</feature>
<evidence type="ECO:0000313" key="20">
    <source>
        <dbReference type="EMBL" id="MBU7599477.1"/>
    </source>
</evidence>
<evidence type="ECO:0000256" key="2">
    <source>
        <dbReference type="ARBA" id="ARBA00004651"/>
    </source>
</evidence>
<dbReference type="PANTHER" id="PTHR34148">
    <property type="entry name" value="ADENOSYLCOBINAMIDE-GDP RIBAZOLETRANSFERASE"/>
    <property type="match status" value="1"/>
</dbReference>
<dbReference type="HAMAP" id="MF_00719">
    <property type="entry name" value="CobS"/>
    <property type="match status" value="1"/>
</dbReference>
<feature type="transmembrane region" description="Helical" evidence="19">
    <location>
        <begin position="209"/>
        <end position="230"/>
    </location>
</feature>